<proteinExistence type="predicted"/>
<comment type="caution">
    <text evidence="3">The sequence shown here is derived from an EMBL/GenBank/DDBJ whole genome shotgun (WGS) entry which is preliminary data.</text>
</comment>
<keyword evidence="1" id="KW-0732">Signal</keyword>
<feature type="chain" id="PRO_5046075532" evidence="1">
    <location>
        <begin position="24"/>
        <end position="235"/>
    </location>
</feature>
<reference evidence="3 4" key="1">
    <citation type="submission" date="2022-12" db="EMBL/GenBank/DDBJ databases">
        <title>Draft genome sequence of Paenibacillus sp. dW9.</title>
        <authorList>
            <person name="Choi E.-W."/>
            <person name="Kim D.-U."/>
        </authorList>
    </citation>
    <scope>NUCLEOTIDE SEQUENCE [LARGE SCALE GENOMIC DNA]</scope>
    <source>
        <strain evidence="4">dW9</strain>
    </source>
</reference>
<dbReference type="Proteomes" id="UP001527882">
    <property type="component" value="Unassembled WGS sequence"/>
</dbReference>
<protein>
    <submittedName>
        <fullName evidence="3">Stalk domain-containing protein</fullName>
    </submittedName>
</protein>
<sequence>MKRTIFIVLLSGAFSIGAISAVAAETNLKEIKAYINNSLKIKVDGKQFVPTDSEGNQLNPIVYEGNSYLPVRSLSQALNVSVNYDQSTSTITLGDGQVEGDKLVQMRAGESNTVITSRDPDILSIHNEHVVEGFYTVKPHDILPSTITFRLYAKYRKLSFRVGAIGSPATIIVSDQKNKVELKKFTIMESDKFKSLEIANIGDVDYLDIKIYGTTDKNRVNFTTEKVVITDALVH</sequence>
<name>A0ABT4QH76_9BACL</name>
<feature type="signal peptide" evidence="1">
    <location>
        <begin position="1"/>
        <end position="23"/>
    </location>
</feature>
<evidence type="ECO:0000259" key="2">
    <source>
        <dbReference type="Pfam" id="PF07833"/>
    </source>
</evidence>
<accession>A0ABT4QH76</accession>
<evidence type="ECO:0000256" key="1">
    <source>
        <dbReference type="SAM" id="SignalP"/>
    </source>
</evidence>
<dbReference type="Pfam" id="PF07833">
    <property type="entry name" value="Cu_amine_oxidN1"/>
    <property type="match status" value="1"/>
</dbReference>
<evidence type="ECO:0000313" key="3">
    <source>
        <dbReference type="EMBL" id="MCZ8516142.1"/>
    </source>
</evidence>
<gene>
    <name evidence="3" type="ORF">O9H85_27835</name>
</gene>
<dbReference type="EMBL" id="JAQAGZ010000021">
    <property type="protein sequence ID" value="MCZ8516142.1"/>
    <property type="molecule type" value="Genomic_DNA"/>
</dbReference>
<dbReference type="InterPro" id="IPR012854">
    <property type="entry name" value="Cu_amine_oxidase-like_N"/>
</dbReference>
<keyword evidence="4" id="KW-1185">Reference proteome</keyword>
<organism evidence="3 4">
    <name type="scientific">Paenibacillus gyeongsangnamensis</name>
    <dbReference type="NCBI Taxonomy" id="3388067"/>
    <lineage>
        <taxon>Bacteria</taxon>
        <taxon>Bacillati</taxon>
        <taxon>Bacillota</taxon>
        <taxon>Bacilli</taxon>
        <taxon>Bacillales</taxon>
        <taxon>Paenibacillaceae</taxon>
        <taxon>Paenibacillus</taxon>
    </lineage>
</organism>
<feature type="domain" description="Copper amine oxidase-like N-terminal" evidence="2">
    <location>
        <begin position="57"/>
        <end position="116"/>
    </location>
</feature>
<evidence type="ECO:0000313" key="4">
    <source>
        <dbReference type="Proteomes" id="UP001527882"/>
    </source>
</evidence>
<dbReference type="RefSeq" id="WP_269884670.1">
    <property type="nucleotide sequence ID" value="NZ_JAQAGZ010000021.1"/>
</dbReference>